<accession>A0ABW6RS22</accession>
<gene>
    <name evidence="1" type="ORF">ACFYXQ_03380</name>
</gene>
<dbReference type="RefSeq" id="WP_387402497.1">
    <property type="nucleotide sequence ID" value="NZ_JBIAQY010000001.1"/>
</dbReference>
<dbReference type="Proteomes" id="UP001601992">
    <property type="component" value="Unassembled WGS sequence"/>
</dbReference>
<dbReference type="EMBL" id="JBIAQY010000001">
    <property type="protein sequence ID" value="MFF3566806.1"/>
    <property type="molecule type" value="Genomic_DNA"/>
</dbReference>
<sequence>MSYVFDIGDNTVWSPALRVGDLYVRMLNDISAVLEVPTGLTAISSDMYEIDLDTFEKLVHAMRGTYFSTNHDVLRGLLAGTLGPSIKILERGGRSVIPESPEEKSFVDWAQGLSMPQ</sequence>
<dbReference type="InterPro" id="IPR045732">
    <property type="entry name" value="DUF6086"/>
</dbReference>
<proteinExistence type="predicted"/>
<evidence type="ECO:0000313" key="1">
    <source>
        <dbReference type="EMBL" id="MFF3566806.1"/>
    </source>
</evidence>
<dbReference type="Pfam" id="PF19564">
    <property type="entry name" value="DUF6086"/>
    <property type="match status" value="1"/>
</dbReference>
<evidence type="ECO:0000313" key="2">
    <source>
        <dbReference type="Proteomes" id="UP001601992"/>
    </source>
</evidence>
<reference evidence="1 2" key="1">
    <citation type="submission" date="2024-10" db="EMBL/GenBank/DDBJ databases">
        <title>The Natural Products Discovery Center: Release of the First 8490 Sequenced Strains for Exploring Actinobacteria Biosynthetic Diversity.</title>
        <authorList>
            <person name="Kalkreuter E."/>
            <person name="Kautsar S.A."/>
            <person name="Yang D."/>
            <person name="Bader C.D."/>
            <person name="Teijaro C.N."/>
            <person name="Fluegel L."/>
            <person name="Davis C.M."/>
            <person name="Simpson J.R."/>
            <person name="Lauterbach L."/>
            <person name="Steele A.D."/>
            <person name="Gui C."/>
            <person name="Meng S."/>
            <person name="Li G."/>
            <person name="Viehrig K."/>
            <person name="Ye F."/>
            <person name="Su P."/>
            <person name="Kiefer A.F."/>
            <person name="Nichols A."/>
            <person name="Cepeda A.J."/>
            <person name="Yan W."/>
            <person name="Fan B."/>
            <person name="Jiang Y."/>
            <person name="Adhikari A."/>
            <person name="Zheng C.-J."/>
            <person name="Schuster L."/>
            <person name="Cowan T.M."/>
            <person name="Smanski M.J."/>
            <person name="Chevrette M.G."/>
            <person name="De Carvalho L.P.S."/>
            <person name="Shen B."/>
        </authorList>
    </citation>
    <scope>NUCLEOTIDE SEQUENCE [LARGE SCALE GENOMIC DNA]</scope>
    <source>
        <strain evidence="1 2">NPDC002593</strain>
    </source>
</reference>
<organism evidence="1 2">
    <name type="scientific">Nocardia jiangxiensis</name>
    <dbReference type="NCBI Taxonomy" id="282685"/>
    <lineage>
        <taxon>Bacteria</taxon>
        <taxon>Bacillati</taxon>
        <taxon>Actinomycetota</taxon>
        <taxon>Actinomycetes</taxon>
        <taxon>Mycobacteriales</taxon>
        <taxon>Nocardiaceae</taxon>
        <taxon>Nocardia</taxon>
    </lineage>
</organism>
<name>A0ABW6RS22_9NOCA</name>
<comment type="caution">
    <text evidence="1">The sequence shown here is derived from an EMBL/GenBank/DDBJ whole genome shotgun (WGS) entry which is preliminary data.</text>
</comment>
<keyword evidence="2" id="KW-1185">Reference proteome</keyword>
<protein>
    <submittedName>
        <fullName evidence="1">DUF6086 family protein</fullName>
    </submittedName>
</protein>